<dbReference type="InterPro" id="IPR053008">
    <property type="entry name" value="Phomopsin_biosynth_assoc"/>
</dbReference>
<organism evidence="1 2">
    <name type="scientific">Canariomyces notabilis</name>
    <dbReference type="NCBI Taxonomy" id="2074819"/>
    <lineage>
        <taxon>Eukaryota</taxon>
        <taxon>Fungi</taxon>
        <taxon>Dikarya</taxon>
        <taxon>Ascomycota</taxon>
        <taxon>Pezizomycotina</taxon>
        <taxon>Sordariomycetes</taxon>
        <taxon>Sordariomycetidae</taxon>
        <taxon>Sordariales</taxon>
        <taxon>Chaetomiaceae</taxon>
        <taxon>Canariomyces</taxon>
    </lineage>
</organism>
<proteinExistence type="predicted"/>
<feature type="non-terminal residue" evidence="1">
    <location>
        <position position="1"/>
    </location>
</feature>
<reference evidence="1" key="1">
    <citation type="journal article" date="2023" name="Mol. Phylogenet. Evol.">
        <title>Genome-scale phylogeny and comparative genomics of the fungal order Sordariales.</title>
        <authorList>
            <person name="Hensen N."/>
            <person name="Bonometti L."/>
            <person name="Westerberg I."/>
            <person name="Brannstrom I.O."/>
            <person name="Guillou S."/>
            <person name="Cros-Aarteil S."/>
            <person name="Calhoun S."/>
            <person name="Haridas S."/>
            <person name="Kuo A."/>
            <person name="Mondo S."/>
            <person name="Pangilinan J."/>
            <person name="Riley R."/>
            <person name="LaButti K."/>
            <person name="Andreopoulos B."/>
            <person name="Lipzen A."/>
            <person name="Chen C."/>
            <person name="Yan M."/>
            <person name="Daum C."/>
            <person name="Ng V."/>
            <person name="Clum A."/>
            <person name="Steindorff A."/>
            <person name="Ohm R.A."/>
            <person name="Martin F."/>
            <person name="Silar P."/>
            <person name="Natvig D.O."/>
            <person name="Lalanne C."/>
            <person name="Gautier V."/>
            <person name="Ament-Velasquez S.L."/>
            <person name="Kruys A."/>
            <person name="Hutchinson M.I."/>
            <person name="Powell A.J."/>
            <person name="Barry K."/>
            <person name="Miller A.N."/>
            <person name="Grigoriev I.V."/>
            <person name="Debuchy R."/>
            <person name="Gladieux P."/>
            <person name="Hiltunen Thoren M."/>
            <person name="Johannesson H."/>
        </authorList>
    </citation>
    <scope>NUCLEOTIDE SEQUENCE</scope>
    <source>
        <strain evidence="1">CBS 508.74</strain>
    </source>
</reference>
<dbReference type="Proteomes" id="UP001302812">
    <property type="component" value="Unassembled WGS sequence"/>
</dbReference>
<dbReference type="PANTHER" id="PTHR35896:SF3">
    <property type="entry name" value="MAJOR FACILITATOR SUPERFAMILY TRANSPORTER"/>
    <property type="match status" value="1"/>
</dbReference>
<name>A0AAN6T6Z1_9PEZI</name>
<dbReference type="PANTHER" id="PTHR35896">
    <property type="entry name" value="IG-LIKE DOMAIN-CONTAINING PROTEIN"/>
    <property type="match status" value="1"/>
</dbReference>
<dbReference type="GeneID" id="89934636"/>
<reference evidence="1" key="2">
    <citation type="submission" date="2023-05" db="EMBL/GenBank/DDBJ databases">
        <authorList>
            <consortium name="Lawrence Berkeley National Laboratory"/>
            <person name="Steindorff A."/>
            <person name="Hensen N."/>
            <person name="Bonometti L."/>
            <person name="Westerberg I."/>
            <person name="Brannstrom I.O."/>
            <person name="Guillou S."/>
            <person name="Cros-Aarteil S."/>
            <person name="Calhoun S."/>
            <person name="Haridas S."/>
            <person name="Kuo A."/>
            <person name="Mondo S."/>
            <person name="Pangilinan J."/>
            <person name="Riley R."/>
            <person name="Labutti K."/>
            <person name="Andreopoulos B."/>
            <person name="Lipzen A."/>
            <person name="Chen C."/>
            <person name="Yanf M."/>
            <person name="Daum C."/>
            <person name="Ng V."/>
            <person name="Clum A."/>
            <person name="Ohm R."/>
            <person name="Martin F."/>
            <person name="Silar P."/>
            <person name="Natvig D."/>
            <person name="Lalanne C."/>
            <person name="Gautier V."/>
            <person name="Ament-Velasquez S.L."/>
            <person name="Kruys A."/>
            <person name="Hutchinson M.I."/>
            <person name="Powell A.J."/>
            <person name="Barry K."/>
            <person name="Miller A.N."/>
            <person name="Grigoriev I.V."/>
            <person name="Debuchy R."/>
            <person name="Gladieux P."/>
            <person name="Thoren M.H."/>
            <person name="Johannesson H."/>
        </authorList>
    </citation>
    <scope>NUCLEOTIDE SEQUENCE</scope>
    <source>
        <strain evidence="1">CBS 508.74</strain>
    </source>
</reference>
<dbReference type="RefSeq" id="XP_064665040.1">
    <property type="nucleotide sequence ID" value="XM_064810511.1"/>
</dbReference>
<evidence type="ECO:0000313" key="1">
    <source>
        <dbReference type="EMBL" id="KAK4107470.1"/>
    </source>
</evidence>
<gene>
    <name evidence="1" type="ORF">N656DRAFT_677787</name>
</gene>
<dbReference type="EMBL" id="MU853373">
    <property type="protein sequence ID" value="KAK4107470.1"/>
    <property type="molecule type" value="Genomic_DNA"/>
</dbReference>
<comment type="caution">
    <text evidence="1">The sequence shown here is derived from an EMBL/GenBank/DDBJ whole genome shotgun (WGS) entry which is preliminary data.</text>
</comment>
<feature type="non-terminal residue" evidence="1">
    <location>
        <position position="167"/>
    </location>
</feature>
<sequence length="167" mass="19340">EECGLSASEARQRGCVFDAVIMGWVPWRCYDAGLARDFLAEKDWPFYRGPGWKAMDNTSDASDSGLRMPLEEVLRGEWSTLYVEEEFYLFQCTYTWRKTWQAAMSGGMLDGYVGDSHHTSHCEMLITKGPHLDKNVYMKYASCPWVRSADRGRFGWYRVIDGNKVYR</sequence>
<evidence type="ECO:0000313" key="2">
    <source>
        <dbReference type="Proteomes" id="UP001302812"/>
    </source>
</evidence>
<protein>
    <submittedName>
        <fullName evidence="1">Uncharacterized protein</fullName>
    </submittedName>
</protein>
<keyword evidence="2" id="KW-1185">Reference proteome</keyword>
<dbReference type="AlphaFoldDB" id="A0AAN6T6Z1"/>
<accession>A0AAN6T6Z1</accession>